<dbReference type="AlphaFoldDB" id="A0AA88KXU6"/>
<comment type="caution">
    <text evidence="1">The sequence shown here is derived from an EMBL/GenBank/DDBJ whole genome shotgun (WGS) entry which is preliminary data.</text>
</comment>
<reference evidence="1" key="1">
    <citation type="submission" date="2023-07" db="EMBL/GenBank/DDBJ databases">
        <title>Chromosome-level genome assembly of Artemia franciscana.</title>
        <authorList>
            <person name="Jo E."/>
        </authorList>
    </citation>
    <scope>NUCLEOTIDE SEQUENCE</scope>
    <source>
        <tissue evidence="1">Whole body</tissue>
    </source>
</reference>
<sequence length="185" mass="20583">MNESVSCLLIHSPVLNFLQSNLTKEIEDDVNLCHGFSLGKANKRQKFLTLGSSGRGPLSVLESQFIRNYRFTRNYSSSKPVENQATIVISKTLIDLDNLIKRRDAITKIHRLEAIHSVKASGHKLFVRIDTTAAKKFCGATSSVLTNCDTRLEEYKFFGIGKGVDKTCAAELFIGWDGVVDAKKD</sequence>
<dbReference type="EMBL" id="JAVRJZ010000020">
    <property type="protein sequence ID" value="KAK2706139.1"/>
    <property type="molecule type" value="Genomic_DNA"/>
</dbReference>
<name>A0AA88KXU6_ARTSF</name>
<evidence type="ECO:0000313" key="2">
    <source>
        <dbReference type="Proteomes" id="UP001187531"/>
    </source>
</evidence>
<gene>
    <name evidence="1" type="ORF">QYM36_016237</name>
</gene>
<accession>A0AA88KXU6</accession>
<proteinExistence type="predicted"/>
<dbReference type="Proteomes" id="UP001187531">
    <property type="component" value="Unassembled WGS sequence"/>
</dbReference>
<protein>
    <submittedName>
        <fullName evidence="1">Uncharacterized protein</fullName>
    </submittedName>
</protein>
<organism evidence="1 2">
    <name type="scientific">Artemia franciscana</name>
    <name type="common">Brine shrimp</name>
    <name type="synonym">Artemia sanfranciscana</name>
    <dbReference type="NCBI Taxonomy" id="6661"/>
    <lineage>
        <taxon>Eukaryota</taxon>
        <taxon>Metazoa</taxon>
        <taxon>Ecdysozoa</taxon>
        <taxon>Arthropoda</taxon>
        <taxon>Crustacea</taxon>
        <taxon>Branchiopoda</taxon>
        <taxon>Anostraca</taxon>
        <taxon>Artemiidae</taxon>
        <taxon>Artemia</taxon>
    </lineage>
</organism>
<evidence type="ECO:0000313" key="1">
    <source>
        <dbReference type="EMBL" id="KAK2706139.1"/>
    </source>
</evidence>
<keyword evidence="2" id="KW-1185">Reference proteome</keyword>